<sequence length="300" mass="34273">MEMKQLEYFLAVCEEMHFTRAADKVRISQPSLSQQIRNLEYEVGTPLFDRIGKKIALTEAGKILKHHSQNIFYELNQSKNAIDELHGLERGALSVGCLYTVESYLISPAVIRFHKEYPNIRLSILGLPTSQIREGLLMNQLDLGILFLPPEDPELDSIPLFMEELCLVAPLEPAYEAWQDGIPMKQLAELPLVLLPDNFFIRQLLNDYSESLGFTIKPFLEMTTIEALVHMVESGMGCTVLPRSLMEHLQKDSVRVLPIINPSPTRRIGVVFRKEKYMCAATKRFIRELQENAAHFKESV</sequence>
<dbReference type="SUPFAM" id="SSF53850">
    <property type="entry name" value="Periplasmic binding protein-like II"/>
    <property type="match status" value="1"/>
</dbReference>
<name>A0ABX1YP81_9BACL</name>
<dbReference type="EMBL" id="WHOB01000069">
    <property type="protein sequence ID" value="NOU82104.1"/>
    <property type="molecule type" value="Genomic_DNA"/>
</dbReference>
<organism evidence="6 7">
    <name type="scientific">Paenibacillus phytohabitans</name>
    <dbReference type="NCBI Taxonomy" id="2654978"/>
    <lineage>
        <taxon>Bacteria</taxon>
        <taxon>Bacillati</taxon>
        <taxon>Bacillota</taxon>
        <taxon>Bacilli</taxon>
        <taxon>Bacillales</taxon>
        <taxon>Paenibacillaceae</taxon>
        <taxon>Paenibacillus</taxon>
    </lineage>
</organism>
<keyword evidence="4" id="KW-0804">Transcription</keyword>
<keyword evidence="7" id="KW-1185">Reference proteome</keyword>
<evidence type="ECO:0000313" key="6">
    <source>
        <dbReference type="EMBL" id="NOU82104.1"/>
    </source>
</evidence>
<dbReference type="InterPro" id="IPR005119">
    <property type="entry name" value="LysR_subst-bd"/>
</dbReference>
<evidence type="ECO:0000259" key="5">
    <source>
        <dbReference type="PROSITE" id="PS50931"/>
    </source>
</evidence>
<dbReference type="Proteomes" id="UP000596857">
    <property type="component" value="Unassembled WGS sequence"/>
</dbReference>
<dbReference type="InterPro" id="IPR036388">
    <property type="entry name" value="WH-like_DNA-bd_sf"/>
</dbReference>
<dbReference type="CDD" id="cd05466">
    <property type="entry name" value="PBP2_LTTR_substrate"/>
    <property type="match status" value="1"/>
</dbReference>
<keyword evidence="2" id="KW-0805">Transcription regulation</keyword>
<proteinExistence type="inferred from homology"/>
<dbReference type="Gene3D" id="3.40.190.290">
    <property type="match status" value="1"/>
</dbReference>
<dbReference type="InterPro" id="IPR000847">
    <property type="entry name" value="LysR_HTH_N"/>
</dbReference>
<dbReference type="Gene3D" id="1.10.10.10">
    <property type="entry name" value="Winged helix-like DNA-binding domain superfamily/Winged helix DNA-binding domain"/>
    <property type="match status" value="1"/>
</dbReference>
<evidence type="ECO:0000256" key="1">
    <source>
        <dbReference type="ARBA" id="ARBA00009437"/>
    </source>
</evidence>
<protein>
    <submittedName>
        <fullName evidence="6">LysR family transcriptional regulator</fullName>
    </submittedName>
</protein>
<evidence type="ECO:0000256" key="3">
    <source>
        <dbReference type="ARBA" id="ARBA00023125"/>
    </source>
</evidence>
<evidence type="ECO:0000256" key="4">
    <source>
        <dbReference type="ARBA" id="ARBA00023163"/>
    </source>
</evidence>
<dbReference type="InterPro" id="IPR050950">
    <property type="entry name" value="HTH-type_LysR_regulators"/>
</dbReference>
<evidence type="ECO:0000256" key="2">
    <source>
        <dbReference type="ARBA" id="ARBA00023015"/>
    </source>
</evidence>
<dbReference type="PRINTS" id="PR00039">
    <property type="entry name" value="HTHLYSR"/>
</dbReference>
<comment type="caution">
    <text evidence="6">The sequence shown here is derived from an EMBL/GenBank/DDBJ whole genome shotgun (WGS) entry which is preliminary data.</text>
</comment>
<dbReference type="InterPro" id="IPR036390">
    <property type="entry name" value="WH_DNA-bd_sf"/>
</dbReference>
<dbReference type="PROSITE" id="PS50931">
    <property type="entry name" value="HTH_LYSR"/>
    <property type="match status" value="1"/>
</dbReference>
<dbReference type="SUPFAM" id="SSF46785">
    <property type="entry name" value="Winged helix' DNA-binding domain"/>
    <property type="match status" value="1"/>
</dbReference>
<evidence type="ECO:0000313" key="7">
    <source>
        <dbReference type="Proteomes" id="UP000596857"/>
    </source>
</evidence>
<reference evidence="6 7" key="1">
    <citation type="submission" date="2019-10" db="EMBL/GenBank/DDBJ databases">
        <title>Description of Paenibacillus terricola sp. nov.</title>
        <authorList>
            <person name="Carlier A."/>
            <person name="Qi S."/>
        </authorList>
    </citation>
    <scope>NUCLEOTIDE SEQUENCE [LARGE SCALE GENOMIC DNA]</scope>
    <source>
        <strain evidence="6 7">LMG 31459</strain>
    </source>
</reference>
<dbReference type="Pfam" id="PF03466">
    <property type="entry name" value="LysR_substrate"/>
    <property type="match status" value="1"/>
</dbReference>
<feature type="domain" description="HTH lysR-type" evidence="5">
    <location>
        <begin position="1"/>
        <end position="58"/>
    </location>
</feature>
<dbReference type="RefSeq" id="WP_171719466.1">
    <property type="nucleotide sequence ID" value="NZ_WHOB01000069.1"/>
</dbReference>
<dbReference type="Pfam" id="PF00126">
    <property type="entry name" value="HTH_1"/>
    <property type="match status" value="1"/>
</dbReference>
<comment type="similarity">
    <text evidence="1">Belongs to the LysR transcriptional regulatory family.</text>
</comment>
<gene>
    <name evidence="6" type="ORF">GC101_24880</name>
</gene>
<accession>A0ABX1YP81</accession>
<keyword evidence="3" id="KW-0238">DNA-binding</keyword>
<dbReference type="PANTHER" id="PTHR30419">
    <property type="entry name" value="HTH-TYPE TRANSCRIPTIONAL REGULATOR YBHD"/>
    <property type="match status" value="1"/>
</dbReference>